<evidence type="ECO:0000256" key="12">
    <source>
        <dbReference type="ARBA" id="ARBA00022932"/>
    </source>
</evidence>
<keyword evidence="20" id="KW-1185">Reference proteome</keyword>
<dbReference type="InterPro" id="IPR053848">
    <property type="entry name" value="IMS_HHH_1"/>
</dbReference>
<evidence type="ECO:0000313" key="19">
    <source>
        <dbReference type="EMBL" id="MDQ0464082.1"/>
    </source>
</evidence>
<evidence type="ECO:0000256" key="13">
    <source>
        <dbReference type="ARBA" id="ARBA00023125"/>
    </source>
</evidence>
<sequence>MAVAAGLKALCRDCFWTGPERPASRRCPSCGSPRLVAHEELASLSMAHMDCDAFYASVEKRDRPELRDEALIIGGGVRGVVTTCCYIARMSGVRSAMPMFKARKLCPQAVILPPDFSKYRAESRRIMAKMRDLTPLVQPLSLDEAWMDLAGTERLHSAPPAVTLAKLQADIEADVGITVSIGLAPNKFLAKIASDLDKPRGFSVLGQEAPTFLATKPVGILPGVGPAMVAALESAGFRTVGDLARADQRDLANRFGDNGLRLHRLAHGQDARVVNPDQVRKTISAETTFNTDLKALEDLEDRLWPLCEKVARQLRAEDICGRVASLKLRTPDFKIITRRRTLDSPIQTARTLFDVARELLHAEPAGRSYRLIGAGLSDFSPAGSGEGDFFAGKETRVLSSEKAVDALRARFGREAVQTGRALKSGARERD</sequence>
<evidence type="ECO:0000256" key="16">
    <source>
        <dbReference type="ARBA" id="ARBA00049244"/>
    </source>
</evidence>
<dbReference type="HAMAP" id="MF_01113">
    <property type="entry name" value="DNApol_IV"/>
    <property type="match status" value="1"/>
</dbReference>
<gene>
    <name evidence="17" type="primary">dinB</name>
    <name evidence="19" type="ORF">QO010_001853</name>
</gene>
<dbReference type="PROSITE" id="PS50173">
    <property type="entry name" value="UMUC"/>
    <property type="match status" value="1"/>
</dbReference>
<dbReference type="Gene3D" id="3.40.1170.60">
    <property type="match status" value="1"/>
</dbReference>
<evidence type="ECO:0000256" key="3">
    <source>
        <dbReference type="ARBA" id="ARBA00011245"/>
    </source>
</evidence>
<keyword evidence="5 17" id="KW-0963">Cytoplasm</keyword>
<keyword evidence="12 17" id="KW-0239">DNA-directed DNA polymerase</keyword>
<dbReference type="PANTHER" id="PTHR11076">
    <property type="entry name" value="DNA REPAIR POLYMERASE UMUC / TRANSFERASE FAMILY MEMBER"/>
    <property type="match status" value="1"/>
</dbReference>
<dbReference type="GO" id="GO:0003887">
    <property type="term" value="F:DNA-directed DNA polymerase activity"/>
    <property type="evidence" value="ECO:0007669"/>
    <property type="project" value="UniProtKB-EC"/>
</dbReference>
<keyword evidence="4 17" id="KW-0515">Mutator protein</keyword>
<reference evidence="19 20" key="1">
    <citation type="submission" date="2023-07" db="EMBL/GenBank/DDBJ databases">
        <title>Genomic Encyclopedia of Type Strains, Phase IV (KMG-IV): sequencing the most valuable type-strain genomes for metagenomic binning, comparative biology and taxonomic classification.</title>
        <authorList>
            <person name="Goeker M."/>
        </authorList>
    </citation>
    <scope>NUCLEOTIDE SEQUENCE [LARGE SCALE GENOMIC DNA]</scope>
    <source>
        <strain evidence="19 20">DSM 18695</strain>
    </source>
</reference>
<dbReference type="Pfam" id="PF11799">
    <property type="entry name" value="IMS_C"/>
    <property type="match status" value="1"/>
</dbReference>
<dbReference type="InterPro" id="IPR043128">
    <property type="entry name" value="Rev_trsase/Diguanyl_cyclase"/>
</dbReference>
<comment type="similarity">
    <text evidence="2 17">Belongs to the DNA polymerase type-Y family.</text>
</comment>
<evidence type="ECO:0000256" key="14">
    <source>
        <dbReference type="ARBA" id="ARBA00023204"/>
    </source>
</evidence>
<evidence type="ECO:0000256" key="2">
    <source>
        <dbReference type="ARBA" id="ARBA00010945"/>
    </source>
</evidence>
<comment type="function">
    <text evidence="15 17">Poorly processive, error-prone DNA polymerase involved in untargeted mutagenesis. Copies undamaged DNA at stalled replication forks, which arise in vivo from mismatched or misaligned primer ends. These misaligned primers can be extended by PolIV. Exhibits no 3'-5' exonuclease (proofreading) activity. May be involved in translesional synthesis, in conjunction with the beta clamp from PolIII.</text>
</comment>
<keyword evidence="9 17" id="KW-0479">Metal-binding</keyword>
<feature type="domain" description="UmuC" evidence="18">
    <location>
        <begin position="46"/>
        <end position="225"/>
    </location>
</feature>
<evidence type="ECO:0000256" key="9">
    <source>
        <dbReference type="ARBA" id="ARBA00022723"/>
    </source>
</evidence>
<dbReference type="EC" id="2.7.7.7" evidence="17"/>
<dbReference type="Proteomes" id="UP001228905">
    <property type="component" value="Unassembled WGS sequence"/>
</dbReference>
<dbReference type="InterPro" id="IPR017961">
    <property type="entry name" value="DNA_pol_Y-fam_little_finger"/>
</dbReference>
<evidence type="ECO:0000256" key="17">
    <source>
        <dbReference type="HAMAP-Rule" id="MF_01113"/>
    </source>
</evidence>
<dbReference type="InterPro" id="IPR001126">
    <property type="entry name" value="UmuC"/>
</dbReference>
<dbReference type="EMBL" id="JAUSVS010000002">
    <property type="protein sequence ID" value="MDQ0464082.1"/>
    <property type="molecule type" value="Genomic_DNA"/>
</dbReference>
<dbReference type="Pfam" id="PF21999">
    <property type="entry name" value="IMS_HHH_1"/>
    <property type="match status" value="1"/>
</dbReference>
<dbReference type="InterPro" id="IPR050116">
    <property type="entry name" value="DNA_polymerase-Y"/>
</dbReference>
<keyword evidence="10 17" id="KW-0227">DNA damage</keyword>
<name>A0ABU0IPZ9_9CAUL</name>
<keyword evidence="13 17" id="KW-0238">DNA-binding</keyword>
<dbReference type="InterPro" id="IPR043502">
    <property type="entry name" value="DNA/RNA_pol_sf"/>
</dbReference>
<dbReference type="InterPro" id="IPR022880">
    <property type="entry name" value="DNApol_IV"/>
</dbReference>
<dbReference type="InterPro" id="IPR036775">
    <property type="entry name" value="DNA_pol_Y-fam_lit_finger_sf"/>
</dbReference>
<keyword evidence="7 17" id="KW-0548">Nucleotidyltransferase</keyword>
<dbReference type="SUPFAM" id="SSF56672">
    <property type="entry name" value="DNA/RNA polymerases"/>
    <property type="match status" value="1"/>
</dbReference>
<dbReference type="SUPFAM" id="SSF100879">
    <property type="entry name" value="Lesion bypass DNA polymerase (Y-family), little finger domain"/>
    <property type="match status" value="1"/>
</dbReference>
<keyword evidence="11 17" id="KW-0460">Magnesium</keyword>
<dbReference type="NCBIfam" id="NF002677">
    <property type="entry name" value="PRK02406.1"/>
    <property type="match status" value="1"/>
</dbReference>
<feature type="site" description="Substrate discrimination" evidence="17">
    <location>
        <position position="55"/>
    </location>
</feature>
<protein>
    <recommendedName>
        <fullName evidence="17">DNA polymerase IV</fullName>
        <shortName evidence="17">Pol IV</shortName>
        <ecNumber evidence="17">2.7.7.7</ecNumber>
    </recommendedName>
</protein>
<keyword evidence="8 17" id="KW-0235">DNA replication</keyword>
<keyword evidence="6 17" id="KW-0808">Transferase</keyword>
<dbReference type="PANTHER" id="PTHR11076:SF33">
    <property type="entry name" value="DNA POLYMERASE KAPPA"/>
    <property type="match status" value="1"/>
</dbReference>
<evidence type="ECO:0000313" key="20">
    <source>
        <dbReference type="Proteomes" id="UP001228905"/>
    </source>
</evidence>
<dbReference type="Gene3D" id="3.30.70.270">
    <property type="match status" value="1"/>
</dbReference>
<dbReference type="Gene3D" id="3.30.1490.100">
    <property type="entry name" value="DNA polymerase, Y-family, little finger domain"/>
    <property type="match status" value="1"/>
</dbReference>
<evidence type="ECO:0000256" key="6">
    <source>
        <dbReference type="ARBA" id="ARBA00022679"/>
    </source>
</evidence>
<organism evidence="19 20">
    <name type="scientific">Caulobacter ginsengisoli</name>
    <dbReference type="NCBI Taxonomy" id="400775"/>
    <lineage>
        <taxon>Bacteria</taxon>
        <taxon>Pseudomonadati</taxon>
        <taxon>Pseudomonadota</taxon>
        <taxon>Alphaproteobacteria</taxon>
        <taxon>Caulobacterales</taxon>
        <taxon>Caulobacteraceae</taxon>
        <taxon>Caulobacter</taxon>
    </lineage>
</organism>
<evidence type="ECO:0000256" key="8">
    <source>
        <dbReference type="ARBA" id="ARBA00022705"/>
    </source>
</evidence>
<dbReference type="NCBIfam" id="NF002751">
    <property type="entry name" value="PRK02794.1"/>
    <property type="match status" value="1"/>
</dbReference>
<evidence type="ECO:0000256" key="5">
    <source>
        <dbReference type="ARBA" id="ARBA00022490"/>
    </source>
</evidence>
<proteinExistence type="inferred from homology"/>
<comment type="subcellular location">
    <subcellularLocation>
        <location evidence="1 17">Cytoplasm</location>
    </subcellularLocation>
</comment>
<comment type="subunit">
    <text evidence="3 17">Monomer.</text>
</comment>
<dbReference type="Pfam" id="PF00817">
    <property type="entry name" value="IMS"/>
    <property type="match status" value="1"/>
</dbReference>
<comment type="cofactor">
    <cofactor evidence="17">
        <name>Mg(2+)</name>
        <dbReference type="ChEBI" id="CHEBI:18420"/>
    </cofactor>
    <text evidence="17">Binds 2 magnesium ions per subunit.</text>
</comment>
<feature type="binding site" evidence="17">
    <location>
        <position position="143"/>
    </location>
    <ligand>
        <name>Mg(2+)</name>
        <dbReference type="ChEBI" id="CHEBI:18420"/>
    </ligand>
</feature>
<evidence type="ECO:0000256" key="7">
    <source>
        <dbReference type="ARBA" id="ARBA00022695"/>
    </source>
</evidence>
<evidence type="ECO:0000256" key="11">
    <source>
        <dbReference type="ARBA" id="ARBA00022842"/>
    </source>
</evidence>
<keyword evidence="14 17" id="KW-0234">DNA repair</keyword>
<evidence type="ECO:0000256" key="1">
    <source>
        <dbReference type="ARBA" id="ARBA00004496"/>
    </source>
</evidence>
<evidence type="ECO:0000256" key="15">
    <source>
        <dbReference type="ARBA" id="ARBA00025589"/>
    </source>
</evidence>
<evidence type="ECO:0000256" key="10">
    <source>
        <dbReference type="ARBA" id="ARBA00022763"/>
    </source>
</evidence>
<evidence type="ECO:0000259" key="18">
    <source>
        <dbReference type="PROSITE" id="PS50173"/>
    </source>
</evidence>
<dbReference type="CDD" id="cd03586">
    <property type="entry name" value="PolY_Pol_IV_kappa"/>
    <property type="match status" value="1"/>
</dbReference>
<feature type="active site" evidence="17">
    <location>
        <position position="144"/>
    </location>
</feature>
<comment type="catalytic activity">
    <reaction evidence="16 17">
        <text>DNA(n) + a 2'-deoxyribonucleoside 5'-triphosphate = DNA(n+1) + diphosphate</text>
        <dbReference type="Rhea" id="RHEA:22508"/>
        <dbReference type="Rhea" id="RHEA-COMP:17339"/>
        <dbReference type="Rhea" id="RHEA-COMP:17340"/>
        <dbReference type="ChEBI" id="CHEBI:33019"/>
        <dbReference type="ChEBI" id="CHEBI:61560"/>
        <dbReference type="ChEBI" id="CHEBI:173112"/>
        <dbReference type="EC" id="2.7.7.7"/>
    </reaction>
</comment>
<dbReference type="Gene3D" id="1.10.150.20">
    <property type="entry name" value="5' to 3' exonuclease, C-terminal subdomain"/>
    <property type="match status" value="1"/>
</dbReference>
<feature type="binding site" evidence="17">
    <location>
        <position position="50"/>
    </location>
    <ligand>
        <name>Mg(2+)</name>
        <dbReference type="ChEBI" id="CHEBI:18420"/>
    </ligand>
</feature>
<evidence type="ECO:0000256" key="4">
    <source>
        <dbReference type="ARBA" id="ARBA00022457"/>
    </source>
</evidence>
<comment type="caution">
    <text evidence="19">The sequence shown here is derived from an EMBL/GenBank/DDBJ whole genome shotgun (WGS) entry which is preliminary data.</text>
</comment>
<accession>A0ABU0IPZ9</accession>